<name>A0A1H9CQJ0_9EURY</name>
<accession>A0A1H9CQJ0</accession>
<keyword evidence="2" id="KW-1185">Reference proteome</keyword>
<dbReference type="AlphaFoldDB" id="A0A1H9CQJ0"/>
<reference evidence="2" key="1">
    <citation type="submission" date="2016-10" db="EMBL/GenBank/DDBJ databases">
        <authorList>
            <person name="Varghese N."/>
            <person name="Submissions S."/>
        </authorList>
    </citation>
    <scope>NUCLEOTIDE SEQUENCE [LARGE SCALE GENOMIC DNA]</scope>
    <source>
        <strain evidence="2">DSM 25055</strain>
    </source>
</reference>
<organism evidence="1 2">
    <name type="scientific">Natrinema salaciae</name>
    <dbReference type="NCBI Taxonomy" id="1186196"/>
    <lineage>
        <taxon>Archaea</taxon>
        <taxon>Methanobacteriati</taxon>
        <taxon>Methanobacteriota</taxon>
        <taxon>Stenosarchaea group</taxon>
        <taxon>Halobacteria</taxon>
        <taxon>Halobacteriales</taxon>
        <taxon>Natrialbaceae</taxon>
        <taxon>Natrinema</taxon>
    </lineage>
</organism>
<gene>
    <name evidence="1" type="ORF">SAMN04489841_1125</name>
</gene>
<evidence type="ECO:0000313" key="2">
    <source>
        <dbReference type="Proteomes" id="UP000199114"/>
    </source>
</evidence>
<protein>
    <submittedName>
        <fullName evidence="1">Uncharacterized protein</fullName>
    </submittedName>
</protein>
<dbReference type="EMBL" id="FOFD01000001">
    <property type="protein sequence ID" value="SEQ03371.1"/>
    <property type="molecule type" value="Genomic_DNA"/>
</dbReference>
<dbReference type="Proteomes" id="UP000199114">
    <property type="component" value="Unassembled WGS sequence"/>
</dbReference>
<proteinExistence type="predicted"/>
<sequence length="93" mass="10579">MSVQTDHQRSSESRLRRELEDGRFVDVEITGSPENKKRVDVRVEGGRHWVLAVQNQTAGLIMTLNANGQRVDDEIPSWLEPLLRRIGLEGVET</sequence>
<evidence type="ECO:0000313" key="1">
    <source>
        <dbReference type="EMBL" id="SEQ03371.1"/>
    </source>
</evidence>